<comment type="function">
    <text evidence="6">Catalyzes the release of premature peptidyl moieties from peptidyl-tRNA molecules trapped in stalled 50S ribosomal subunits, and thus maintains levels of free tRNAs and 50S ribosomes.</text>
</comment>
<dbReference type="PANTHER" id="PTHR17224:SF1">
    <property type="entry name" value="PEPTIDYL-TRNA HYDROLASE"/>
    <property type="match status" value="1"/>
</dbReference>
<dbReference type="Pfam" id="PF01195">
    <property type="entry name" value="Pept_tRNA_hydro"/>
    <property type="match status" value="1"/>
</dbReference>
<dbReference type="FunFam" id="3.40.50.1470:FF:000001">
    <property type="entry name" value="Peptidyl-tRNA hydrolase"/>
    <property type="match status" value="1"/>
</dbReference>
<evidence type="ECO:0000256" key="3">
    <source>
        <dbReference type="ARBA" id="ARBA00022801"/>
    </source>
</evidence>
<keyword evidence="2 6" id="KW-0820">tRNA-binding</keyword>
<keyword evidence="6" id="KW-0963">Cytoplasm</keyword>
<evidence type="ECO:0000313" key="7">
    <source>
        <dbReference type="EMBL" id="GAK50736.1"/>
    </source>
</evidence>
<dbReference type="InterPro" id="IPR001328">
    <property type="entry name" value="Pept_tRNA_hydro"/>
</dbReference>
<evidence type="ECO:0000256" key="6">
    <source>
        <dbReference type="HAMAP-Rule" id="MF_00083"/>
    </source>
</evidence>
<evidence type="ECO:0000256" key="2">
    <source>
        <dbReference type="ARBA" id="ARBA00022555"/>
    </source>
</evidence>
<feature type="site" description="Stabilizes the basic form of H active site to accept a proton" evidence="6">
    <location>
        <position position="91"/>
    </location>
</feature>
<dbReference type="HAMAP" id="MF_00083">
    <property type="entry name" value="Pept_tRNA_hydro_bact"/>
    <property type="match status" value="1"/>
</dbReference>
<keyword evidence="3 6" id="KW-0378">Hydrolase</keyword>
<dbReference type="GO" id="GO:0004045">
    <property type="term" value="F:peptidyl-tRNA hydrolase activity"/>
    <property type="evidence" value="ECO:0007669"/>
    <property type="project" value="UniProtKB-UniRule"/>
</dbReference>
<feature type="binding site" evidence="6">
    <location>
        <position position="64"/>
    </location>
    <ligand>
        <name>tRNA</name>
        <dbReference type="ChEBI" id="CHEBI:17843"/>
    </ligand>
</feature>
<keyword evidence="4 6" id="KW-0694">RNA-binding</keyword>
<dbReference type="Proteomes" id="UP000030700">
    <property type="component" value="Unassembled WGS sequence"/>
</dbReference>
<feature type="binding site" evidence="6">
    <location>
        <position position="66"/>
    </location>
    <ligand>
        <name>tRNA</name>
        <dbReference type="ChEBI" id="CHEBI:17843"/>
    </ligand>
</feature>
<keyword evidence="8" id="KW-1185">Reference proteome</keyword>
<dbReference type="GO" id="GO:0006515">
    <property type="term" value="P:protein quality control for misfolded or incompletely synthesized proteins"/>
    <property type="evidence" value="ECO:0007669"/>
    <property type="project" value="UniProtKB-UniRule"/>
</dbReference>
<proteinExistence type="inferred from homology"/>
<evidence type="ECO:0000256" key="1">
    <source>
        <dbReference type="ARBA" id="ARBA00013260"/>
    </source>
</evidence>
<dbReference type="CDD" id="cd00462">
    <property type="entry name" value="PTH"/>
    <property type="match status" value="1"/>
</dbReference>
<feature type="binding site" evidence="6">
    <location>
        <position position="14"/>
    </location>
    <ligand>
        <name>tRNA</name>
        <dbReference type="ChEBI" id="CHEBI:17843"/>
    </ligand>
</feature>
<dbReference type="AlphaFoldDB" id="A0A0S6VTG4"/>
<evidence type="ECO:0000313" key="8">
    <source>
        <dbReference type="Proteomes" id="UP000030700"/>
    </source>
</evidence>
<accession>A0A0S6VTG4</accession>
<gene>
    <name evidence="6" type="primary">pth</name>
    <name evidence="7" type="ORF">U14_01969</name>
</gene>
<comment type="catalytic activity">
    <reaction evidence="6">
        <text>an N-acyl-L-alpha-aminoacyl-tRNA + H2O = an N-acyl-L-amino acid + a tRNA + H(+)</text>
        <dbReference type="Rhea" id="RHEA:54448"/>
        <dbReference type="Rhea" id="RHEA-COMP:10123"/>
        <dbReference type="Rhea" id="RHEA-COMP:13883"/>
        <dbReference type="ChEBI" id="CHEBI:15377"/>
        <dbReference type="ChEBI" id="CHEBI:15378"/>
        <dbReference type="ChEBI" id="CHEBI:59874"/>
        <dbReference type="ChEBI" id="CHEBI:78442"/>
        <dbReference type="ChEBI" id="CHEBI:138191"/>
        <dbReference type="EC" id="3.1.1.29"/>
    </reaction>
</comment>
<name>A0A0S6VTG4_9BACT</name>
<comment type="similarity">
    <text evidence="6">Belongs to the PTH family.</text>
</comment>
<dbReference type="GO" id="GO:0000049">
    <property type="term" value="F:tRNA binding"/>
    <property type="evidence" value="ECO:0007669"/>
    <property type="project" value="UniProtKB-UniRule"/>
</dbReference>
<comment type="function">
    <text evidence="6">Hydrolyzes ribosome-free peptidyl-tRNAs (with 1 or more amino acids incorporated), which drop off the ribosome during protein synthesis, or as a result of ribosome stalling.</text>
</comment>
<protein>
    <recommendedName>
        <fullName evidence="5 6">Peptidyl-tRNA hydrolase</fullName>
        <shortName evidence="6">Pth</shortName>
        <ecNumber evidence="1 6">3.1.1.29</ecNumber>
    </recommendedName>
</protein>
<sequence>MWLIVGLGNPGRQYAETRHNVGFMVTDMLAEHFPVSSRRSDAGYSLRAITLQQQDALLIQPHTYMNLSGVAVEAVLRQYDESPAQMIVVYDDLDLAPGRLRIRTKGGHGGHKGVKSIIEHLSTQEFLRIRIGIGRPQDDVVDYVLQPFLQEERPVIGEVMRQAIHAIELIVSGQIAMAMNLYNRS</sequence>
<feature type="active site" description="Proton acceptor" evidence="6">
    <location>
        <position position="19"/>
    </location>
</feature>
<dbReference type="InterPro" id="IPR036416">
    <property type="entry name" value="Pept_tRNA_hydro_sf"/>
</dbReference>
<dbReference type="Gene3D" id="3.40.50.1470">
    <property type="entry name" value="Peptidyl-tRNA hydrolase"/>
    <property type="match status" value="1"/>
</dbReference>
<dbReference type="PANTHER" id="PTHR17224">
    <property type="entry name" value="PEPTIDYL-TRNA HYDROLASE"/>
    <property type="match status" value="1"/>
</dbReference>
<comment type="subcellular location">
    <subcellularLocation>
        <location evidence="6">Cytoplasm</location>
    </subcellularLocation>
</comment>
<dbReference type="HOGENOM" id="CLU_062456_4_1_0"/>
<dbReference type="EMBL" id="DF820456">
    <property type="protein sequence ID" value="GAK50736.1"/>
    <property type="molecule type" value="Genomic_DNA"/>
</dbReference>
<evidence type="ECO:0000256" key="4">
    <source>
        <dbReference type="ARBA" id="ARBA00022884"/>
    </source>
</evidence>
<comment type="caution">
    <text evidence="6">Lacks conserved residue(s) required for the propagation of feature annotation.</text>
</comment>
<dbReference type="STRING" id="1499966.U14_01969"/>
<comment type="subunit">
    <text evidence="6">Monomer.</text>
</comment>
<feature type="site" description="Discriminates between blocked and unblocked aminoacyl-tRNA" evidence="6">
    <location>
        <position position="9"/>
    </location>
</feature>
<evidence type="ECO:0000256" key="5">
    <source>
        <dbReference type="ARBA" id="ARBA00050038"/>
    </source>
</evidence>
<organism evidence="7">
    <name type="scientific">Candidatus Moduliflexus flocculans</name>
    <dbReference type="NCBI Taxonomy" id="1499966"/>
    <lineage>
        <taxon>Bacteria</taxon>
        <taxon>Candidatus Moduliflexota</taxon>
        <taxon>Candidatus Moduliflexia</taxon>
        <taxon>Candidatus Moduliflexales</taxon>
        <taxon>Candidatus Moduliflexaceae</taxon>
    </lineage>
</organism>
<dbReference type="NCBIfam" id="TIGR00447">
    <property type="entry name" value="pth"/>
    <property type="match status" value="1"/>
</dbReference>
<dbReference type="EC" id="3.1.1.29" evidence="1 6"/>
<reference evidence="7" key="1">
    <citation type="journal article" date="2015" name="PeerJ">
        <title>First genomic representation of candidate bacterial phylum KSB3 points to enhanced environmental sensing as a trigger of wastewater bulking.</title>
        <authorList>
            <person name="Sekiguchi Y."/>
            <person name="Ohashi A."/>
            <person name="Parks D.H."/>
            <person name="Yamauchi T."/>
            <person name="Tyson G.W."/>
            <person name="Hugenholtz P."/>
        </authorList>
    </citation>
    <scope>NUCLEOTIDE SEQUENCE [LARGE SCALE GENOMIC DNA]</scope>
</reference>
<dbReference type="SUPFAM" id="SSF53178">
    <property type="entry name" value="Peptidyl-tRNA hydrolase-like"/>
    <property type="match status" value="1"/>
</dbReference>
<dbReference type="GO" id="GO:0072344">
    <property type="term" value="P:rescue of stalled ribosome"/>
    <property type="evidence" value="ECO:0007669"/>
    <property type="project" value="UniProtKB-UniRule"/>
</dbReference>
<dbReference type="GO" id="GO:0005737">
    <property type="term" value="C:cytoplasm"/>
    <property type="evidence" value="ECO:0007669"/>
    <property type="project" value="UniProtKB-SubCell"/>
</dbReference>